<dbReference type="InterPro" id="IPR023631">
    <property type="entry name" value="Amidase_dom"/>
</dbReference>
<name>A0A7S4C180_CHRCT</name>
<dbReference type="EMBL" id="HBIZ01058022">
    <property type="protein sequence ID" value="CAE0783815.1"/>
    <property type="molecule type" value="Transcribed_RNA"/>
</dbReference>
<dbReference type="Pfam" id="PF01425">
    <property type="entry name" value="Amidase"/>
    <property type="match status" value="1"/>
</dbReference>
<dbReference type="Gene3D" id="3.90.1300.10">
    <property type="entry name" value="Amidase signature (AS) domain"/>
    <property type="match status" value="1"/>
</dbReference>
<dbReference type="PANTHER" id="PTHR11895">
    <property type="entry name" value="TRANSAMIDASE"/>
    <property type="match status" value="1"/>
</dbReference>
<sequence>MSSLCSRTAAQLSADLALSRITSRRLVEIALEKIAEPTGEGSRAFMKVYRDAALTEADASDRLRELGIVRSPIEGLPISVKDLFDVGGDVTLAGSKALEGSQPAKHDAVVVSRLRAAGAIIIGRTATVEFAFGGVGTNPHFGTPQNPFERSLNGGRVPGGSSSGAAVAVADGMGIAGIGSDTRGSVRIPAALCGLVGFKPTAERVPRNGVFPLSYSLDSVGPIGHSVGCAALFDRIMSSPPGLTGTSTCVDSLHTELSSLPLSGLRLLVPQCSLFDDVEAPVTAAFEAAVTCLEAAGARVAHADAAVLTETQGLFKDGGFAGPEAAYIHRDILRTRRHLYDPRVASRIALGEGFSAADYVALSFKRKEMISRASELLAPYDAMLYPTTPCIAPLISQVEQSDEEYVKWNLRLLRNPGLINMLDGCALTLPCHAPGKAPVGFSIAGMGGTDQRVLAIGHAVEQALRNMHS</sequence>
<protein>
    <recommendedName>
        <fullName evidence="1">Amidase domain-containing protein</fullName>
    </recommendedName>
</protein>
<dbReference type="AlphaFoldDB" id="A0A7S4C180"/>
<evidence type="ECO:0000313" key="2">
    <source>
        <dbReference type="EMBL" id="CAE0783815.1"/>
    </source>
</evidence>
<evidence type="ECO:0000259" key="1">
    <source>
        <dbReference type="Pfam" id="PF01425"/>
    </source>
</evidence>
<dbReference type="InterPro" id="IPR036928">
    <property type="entry name" value="AS_sf"/>
</dbReference>
<dbReference type="SUPFAM" id="SSF75304">
    <property type="entry name" value="Amidase signature (AS) enzymes"/>
    <property type="match status" value="1"/>
</dbReference>
<gene>
    <name evidence="2" type="ORF">PCAR00345_LOCUS36519</name>
</gene>
<feature type="domain" description="Amidase" evidence="1">
    <location>
        <begin position="27"/>
        <end position="454"/>
    </location>
</feature>
<reference evidence="2" key="1">
    <citation type="submission" date="2021-01" db="EMBL/GenBank/DDBJ databases">
        <authorList>
            <person name="Corre E."/>
            <person name="Pelletier E."/>
            <person name="Niang G."/>
            <person name="Scheremetjew M."/>
            <person name="Finn R."/>
            <person name="Kale V."/>
            <person name="Holt S."/>
            <person name="Cochrane G."/>
            <person name="Meng A."/>
            <person name="Brown T."/>
            <person name="Cohen L."/>
        </authorList>
    </citation>
    <scope>NUCLEOTIDE SEQUENCE</scope>
    <source>
        <strain evidence="2">CCMP645</strain>
    </source>
</reference>
<proteinExistence type="predicted"/>
<accession>A0A7S4C180</accession>
<dbReference type="PANTHER" id="PTHR11895:SF176">
    <property type="entry name" value="AMIDASE AMID-RELATED"/>
    <property type="match status" value="1"/>
</dbReference>
<dbReference type="NCBIfam" id="NF005460">
    <property type="entry name" value="PRK07056.1"/>
    <property type="match status" value="1"/>
</dbReference>
<dbReference type="GO" id="GO:0003824">
    <property type="term" value="F:catalytic activity"/>
    <property type="evidence" value="ECO:0007669"/>
    <property type="project" value="InterPro"/>
</dbReference>
<dbReference type="InterPro" id="IPR000120">
    <property type="entry name" value="Amidase"/>
</dbReference>
<organism evidence="2">
    <name type="scientific">Chrysotila carterae</name>
    <name type="common">Marine alga</name>
    <name type="synonym">Syracosphaera carterae</name>
    <dbReference type="NCBI Taxonomy" id="13221"/>
    <lineage>
        <taxon>Eukaryota</taxon>
        <taxon>Haptista</taxon>
        <taxon>Haptophyta</taxon>
        <taxon>Prymnesiophyceae</taxon>
        <taxon>Isochrysidales</taxon>
        <taxon>Isochrysidaceae</taxon>
        <taxon>Chrysotila</taxon>
    </lineage>
</organism>